<keyword evidence="3" id="KW-1185">Reference proteome</keyword>
<dbReference type="Proteomes" id="UP000275401">
    <property type="component" value="Unassembled WGS sequence"/>
</dbReference>
<feature type="compositionally biased region" description="Basic residues" evidence="1">
    <location>
        <begin position="38"/>
        <end position="48"/>
    </location>
</feature>
<gene>
    <name evidence="2" type="ORF">EEJ42_00105</name>
</gene>
<comment type="caution">
    <text evidence="2">The sequence shown here is derived from an EMBL/GenBank/DDBJ whole genome shotgun (WGS) entry which is preliminary data.</text>
</comment>
<evidence type="ECO:0000313" key="3">
    <source>
        <dbReference type="Proteomes" id="UP000275401"/>
    </source>
</evidence>
<accession>A0A3M8XEC8</accession>
<feature type="compositionally biased region" description="Basic and acidic residues" evidence="1">
    <location>
        <begin position="1"/>
        <end position="13"/>
    </location>
</feature>
<protein>
    <submittedName>
        <fullName evidence="2">Uncharacterized protein</fullName>
    </submittedName>
</protein>
<organism evidence="2 3">
    <name type="scientific">Streptomyces botrytidirepellens</name>
    <dbReference type="NCBI Taxonomy" id="2486417"/>
    <lineage>
        <taxon>Bacteria</taxon>
        <taxon>Bacillati</taxon>
        <taxon>Actinomycetota</taxon>
        <taxon>Actinomycetes</taxon>
        <taxon>Kitasatosporales</taxon>
        <taxon>Streptomycetaceae</taxon>
        <taxon>Streptomyces</taxon>
    </lineage>
</organism>
<proteinExistence type="predicted"/>
<evidence type="ECO:0000256" key="1">
    <source>
        <dbReference type="SAM" id="MobiDB-lite"/>
    </source>
</evidence>
<feature type="compositionally biased region" description="Low complexity" evidence="1">
    <location>
        <begin position="63"/>
        <end position="86"/>
    </location>
</feature>
<sequence>MVDGADVDHRDVRPSALQRGPADRGVLHRRLLVPARHVQPRRHPRRPVVAHAVGRPQRRGEPRSTWAPAPRRAARAAPSPRSRTPRSPAPARPAGTTGPRPPGASGPAPARPRRPARSR</sequence>
<feature type="region of interest" description="Disordered" evidence="1">
    <location>
        <begin position="1"/>
        <end position="119"/>
    </location>
</feature>
<name>A0A3M8XEC8_9ACTN</name>
<evidence type="ECO:0000313" key="2">
    <source>
        <dbReference type="EMBL" id="RNG39430.1"/>
    </source>
</evidence>
<dbReference type="EMBL" id="RIBZ01000004">
    <property type="protein sequence ID" value="RNG39430.1"/>
    <property type="molecule type" value="Genomic_DNA"/>
</dbReference>
<dbReference type="AlphaFoldDB" id="A0A3M8XEC8"/>
<reference evidence="2 3" key="1">
    <citation type="submission" date="2018-11" db="EMBL/GenBank/DDBJ databases">
        <title>The Potential of Streptomyces as Biocontrol Agents against the Tomato grey mould, Botrytis cinerea (Gray mold) Frontiers in Microbiology.</title>
        <authorList>
            <person name="Li D."/>
        </authorList>
    </citation>
    <scope>NUCLEOTIDE SEQUENCE [LARGE SCALE GENOMIC DNA]</scope>
    <source>
        <strain evidence="2 3">NEAU-LD23</strain>
    </source>
</reference>